<dbReference type="InterPro" id="IPR036162">
    <property type="entry name" value="Resolvase-like_N_sf"/>
</dbReference>
<dbReference type="InterPro" id="IPR006120">
    <property type="entry name" value="Resolvase_HTH_dom"/>
</dbReference>
<gene>
    <name evidence="5" type="ORF">AB835_01530</name>
</gene>
<evidence type="ECO:0000313" key="6">
    <source>
        <dbReference type="Proteomes" id="UP000242502"/>
    </source>
</evidence>
<dbReference type="Gene3D" id="3.40.50.1390">
    <property type="entry name" value="Resolvase, N-terminal catalytic domain"/>
    <property type="match status" value="1"/>
</dbReference>
<evidence type="ECO:0000313" key="5">
    <source>
        <dbReference type="EMBL" id="ODS24763.1"/>
    </source>
</evidence>
<protein>
    <recommendedName>
        <fullName evidence="4">Resolvase/invertase-type recombinase catalytic domain-containing protein</fullName>
    </recommendedName>
</protein>
<dbReference type="Gene3D" id="1.10.10.60">
    <property type="entry name" value="Homeodomain-like"/>
    <property type="match status" value="1"/>
</dbReference>
<keyword evidence="2" id="KW-0238">DNA-binding</keyword>
<dbReference type="CDD" id="cd03768">
    <property type="entry name" value="SR_ResInv"/>
    <property type="match status" value="1"/>
</dbReference>
<dbReference type="EMBL" id="MDLC01000004">
    <property type="protein sequence ID" value="ODS24763.1"/>
    <property type="molecule type" value="Genomic_DNA"/>
</dbReference>
<evidence type="ECO:0000256" key="1">
    <source>
        <dbReference type="ARBA" id="ARBA00009913"/>
    </source>
</evidence>
<dbReference type="AlphaFoldDB" id="A0A1D2QT76"/>
<sequence>MAVIGYYRVSDDDQDEALQIDALNEAGCEKIYGDHGTSGAIVQRKGLDEVLADLKPDDTFVVWKFDRLGRSTIHLLLLLDDFRSKNIDFVSITQGINTDTPEGRIFYGQLALFAEYERELIRQRTKAGMAAARQRGKHLGRPRKLSDDDICTVVAMKAQGGITHAEIAEWFGISPRTLSRTLNQYTSDQKRIFSNDNSSRT</sequence>
<dbReference type="InterPro" id="IPR050639">
    <property type="entry name" value="SSR_resolvase"/>
</dbReference>
<dbReference type="SUPFAM" id="SSF46689">
    <property type="entry name" value="Homeodomain-like"/>
    <property type="match status" value="1"/>
</dbReference>
<comment type="similarity">
    <text evidence="1">Belongs to the site-specific recombinase resolvase family.</text>
</comment>
<dbReference type="InterPro" id="IPR006119">
    <property type="entry name" value="Resolv_N"/>
</dbReference>
<dbReference type="CDD" id="cd00569">
    <property type="entry name" value="HTH_Hin_like"/>
    <property type="match status" value="1"/>
</dbReference>
<name>A0A1D2QT76_9GAMM</name>
<proteinExistence type="inferred from homology"/>
<dbReference type="SUPFAM" id="SSF53041">
    <property type="entry name" value="Resolvase-like"/>
    <property type="match status" value="1"/>
</dbReference>
<evidence type="ECO:0000259" key="4">
    <source>
        <dbReference type="PROSITE" id="PS51736"/>
    </source>
</evidence>
<dbReference type="PROSITE" id="PS51736">
    <property type="entry name" value="RECOMBINASES_3"/>
    <property type="match status" value="1"/>
</dbReference>
<organism evidence="5 6">
    <name type="scientific">Candidatus Endobugula sertula</name>
    <name type="common">Bugula neritina bacterial symbiont</name>
    <dbReference type="NCBI Taxonomy" id="62101"/>
    <lineage>
        <taxon>Bacteria</taxon>
        <taxon>Pseudomonadati</taxon>
        <taxon>Pseudomonadota</taxon>
        <taxon>Gammaproteobacteria</taxon>
        <taxon>Cellvibrionales</taxon>
        <taxon>Cellvibrionaceae</taxon>
        <taxon>Candidatus Endobugula</taxon>
    </lineage>
</organism>
<dbReference type="InterPro" id="IPR009057">
    <property type="entry name" value="Homeodomain-like_sf"/>
</dbReference>
<keyword evidence="3" id="KW-0233">DNA recombination</keyword>
<accession>A0A1D2QT76</accession>
<dbReference type="Pfam" id="PF00239">
    <property type="entry name" value="Resolvase"/>
    <property type="match status" value="1"/>
</dbReference>
<reference evidence="5 6" key="1">
    <citation type="journal article" date="2016" name="Appl. Environ. Microbiol.">
        <title>Lack of Overt Genome Reduction in the Bryostatin-Producing Bryozoan Symbiont "Candidatus Endobugula sertula".</title>
        <authorList>
            <person name="Miller I.J."/>
            <person name="Vanee N."/>
            <person name="Fong S.S."/>
            <person name="Lim-Fong G.E."/>
            <person name="Kwan J.C."/>
        </authorList>
    </citation>
    <scope>NUCLEOTIDE SEQUENCE [LARGE SCALE GENOMIC DNA]</scope>
    <source>
        <strain evidence="5">AB1-4</strain>
    </source>
</reference>
<dbReference type="PANTHER" id="PTHR30461:SF2">
    <property type="entry name" value="SERINE RECOMBINASE PINE-RELATED"/>
    <property type="match status" value="1"/>
</dbReference>
<dbReference type="STRING" id="62101.AB835_01530"/>
<dbReference type="Pfam" id="PF02796">
    <property type="entry name" value="HTH_7"/>
    <property type="match status" value="1"/>
</dbReference>
<evidence type="ECO:0000256" key="2">
    <source>
        <dbReference type="ARBA" id="ARBA00023125"/>
    </source>
</evidence>
<dbReference type="GO" id="GO:0003677">
    <property type="term" value="F:DNA binding"/>
    <property type="evidence" value="ECO:0007669"/>
    <property type="project" value="UniProtKB-KW"/>
</dbReference>
<dbReference type="GO" id="GO:0000150">
    <property type="term" value="F:DNA strand exchange activity"/>
    <property type="evidence" value="ECO:0007669"/>
    <property type="project" value="InterPro"/>
</dbReference>
<feature type="domain" description="Resolvase/invertase-type recombinase catalytic" evidence="4">
    <location>
        <begin position="2"/>
        <end position="136"/>
    </location>
</feature>
<evidence type="ECO:0000256" key="3">
    <source>
        <dbReference type="ARBA" id="ARBA00023172"/>
    </source>
</evidence>
<dbReference type="PANTHER" id="PTHR30461">
    <property type="entry name" value="DNA-INVERTASE FROM LAMBDOID PROPHAGE"/>
    <property type="match status" value="1"/>
</dbReference>
<dbReference type="SMART" id="SM00857">
    <property type="entry name" value="Resolvase"/>
    <property type="match status" value="1"/>
</dbReference>
<dbReference type="Proteomes" id="UP000242502">
    <property type="component" value="Unassembled WGS sequence"/>
</dbReference>
<comment type="caution">
    <text evidence="5">The sequence shown here is derived from an EMBL/GenBank/DDBJ whole genome shotgun (WGS) entry which is preliminary data.</text>
</comment>